<dbReference type="AlphaFoldDB" id="A0A6M4JBI1"/>
<evidence type="ECO:0000313" key="1">
    <source>
        <dbReference type="EMBL" id="QJR43449.1"/>
    </source>
</evidence>
<protein>
    <submittedName>
        <fullName evidence="1">Uncharacterized protein</fullName>
    </submittedName>
</protein>
<dbReference type="Proteomes" id="UP000500686">
    <property type="component" value="Chromosome"/>
</dbReference>
<dbReference type="KEGG" id="mmir:HLA87_01455"/>
<reference evidence="1 2" key="1">
    <citation type="submission" date="2020-05" db="EMBL/GenBank/DDBJ databases">
        <title>Novel Mycoplasma species detected in Mirounga angustirostris (northern elephant seal) from the USA.</title>
        <authorList>
            <person name="Volokhov D.V."/>
        </authorList>
    </citation>
    <scope>NUCLEOTIDE SEQUENCE [LARGE SCALE GENOMIC DNA]</scope>
    <source>
        <strain evidence="1 2">Mirounga ES2806-GEN</strain>
    </source>
</reference>
<keyword evidence="2" id="KW-1185">Reference proteome</keyword>
<organism evidence="1 2">
    <name type="scientific">Mycoplasma miroungigenitalium</name>
    <dbReference type="NCBI Taxonomy" id="754515"/>
    <lineage>
        <taxon>Bacteria</taxon>
        <taxon>Bacillati</taxon>
        <taxon>Mycoplasmatota</taxon>
        <taxon>Mollicutes</taxon>
        <taxon>Mycoplasmataceae</taxon>
        <taxon>Mycoplasma</taxon>
    </lineage>
</organism>
<dbReference type="RefSeq" id="WP_171111201.1">
    <property type="nucleotide sequence ID" value="NZ_CP053096.1"/>
</dbReference>
<dbReference type="EMBL" id="CP053096">
    <property type="protein sequence ID" value="QJR43449.1"/>
    <property type="molecule type" value="Genomic_DNA"/>
</dbReference>
<name>A0A6M4JBI1_9MOLU</name>
<gene>
    <name evidence="1" type="ORF">HLA87_01455</name>
</gene>
<sequence>MLTIYQNENVNAVSTELDIYKFKNEIDTLKKEFEENISKLTNIAQSKNIILIKNSLEEAQRALNNVTSQWYNFLSLIISKSKVNSVDNTVKSIYEIAYEKLMEYNRDVMWGTTCY</sequence>
<proteinExistence type="predicted"/>
<accession>A0A6M4JBI1</accession>
<evidence type="ECO:0000313" key="2">
    <source>
        <dbReference type="Proteomes" id="UP000500686"/>
    </source>
</evidence>